<reference evidence="2 3" key="1">
    <citation type="journal article" date="2018" name="Nat. Biotechnol.">
        <title>A standardized bacterial taxonomy based on genome phylogeny substantially revises the tree of life.</title>
        <authorList>
            <person name="Parks D.H."/>
            <person name="Chuvochina M."/>
            <person name="Waite D.W."/>
            <person name="Rinke C."/>
            <person name="Skarshewski A."/>
            <person name="Chaumeil P.A."/>
            <person name="Hugenholtz P."/>
        </authorList>
    </citation>
    <scope>NUCLEOTIDE SEQUENCE [LARGE SCALE GENOMIC DNA]</scope>
    <source>
        <strain evidence="2">UBA9375</strain>
    </source>
</reference>
<dbReference type="InterPro" id="IPR013785">
    <property type="entry name" value="Aldolase_TIM"/>
</dbReference>
<proteinExistence type="predicted"/>
<evidence type="ECO:0000256" key="1">
    <source>
        <dbReference type="SAM" id="MobiDB-lite"/>
    </source>
</evidence>
<feature type="region of interest" description="Disordered" evidence="1">
    <location>
        <begin position="349"/>
        <end position="386"/>
    </location>
</feature>
<name>A0A3D3R831_9PLAN</name>
<organism evidence="2 3">
    <name type="scientific">Gimesia maris</name>
    <dbReference type="NCBI Taxonomy" id="122"/>
    <lineage>
        <taxon>Bacteria</taxon>
        <taxon>Pseudomonadati</taxon>
        <taxon>Planctomycetota</taxon>
        <taxon>Planctomycetia</taxon>
        <taxon>Planctomycetales</taxon>
        <taxon>Planctomycetaceae</taxon>
        <taxon>Gimesia</taxon>
    </lineage>
</organism>
<dbReference type="AlphaFoldDB" id="A0A3D3R831"/>
<dbReference type="RefSeq" id="WP_154901103.1">
    <property type="nucleotide sequence ID" value="NZ_CAXAST010000006.1"/>
</dbReference>
<dbReference type="Gene3D" id="3.20.20.70">
    <property type="entry name" value="Aldolase class I"/>
    <property type="match status" value="1"/>
</dbReference>
<comment type="caution">
    <text evidence="2">The sequence shown here is derived from an EMBL/GenBank/DDBJ whole genome shotgun (WGS) entry which is preliminary data.</text>
</comment>
<dbReference type="Proteomes" id="UP000263642">
    <property type="component" value="Unassembled WGS sequence"/>
</dbReference>
<evidence type="ECO:0000313" key="2">
    <source>
        <dbReference type="EMBL" id="HCO25021.1"/>
    </source>
</evidence>
<sequence length="405" mass="44927">MEKSLDRKLQSIHADPTGSKEFIIADAKDADMAFGIGAPGLSPERHDQELKYKTLAEYRDQIREVIQQEVVDIVLMSASTSEKLTIDERLFDNSPITPAARANDTTDVHVPRGGKIHLSPAKPFRSASLDHIQCGHLDCSPEERAYGADLGLYSVTFNNNLEEDLATLERYKEFREEAERKKFRHFLEIFDPNINTAIAADLAPGFINDLIARTLAGVATAGRPTFLKMVYHGPRAMEELVAYDPHLIVGILGGSAGTTLDAFQLIYDARKYGGRVALFGRKINQAEHQLAFIQFLRYLVEDKIQPVEAVKAYHGVLQELGIKPTRELDVDLTYQTAVMSYGGEDGKTFSFPAQKTDSKPAVNSSKSTTEKQQAGNDKGTPDFASMSSAEKLAFHQARLNRMFGE</sequence>
<accession>A0A517XI27</accession>
<accession>A0A3D3R831</accession>
<evidence type="ECO:0000313" key="3">
    <source>
        <dbReference type="Proteomes" id="UP000263642"/>
    </source>
</evidence>
<gene>
    <name evidence="2" type="ORF">DIT97_19085</name>
</gene>
<feature type="compositionally biased region" description="Polar residues" evidence="1">
    <location>
        <begin position="351"/>
        <end position="375"/>
    </location>
</feature>
<dbReference type="EMBL" id="DQAY01000115">
    <property type="protein sequence ID" value="HCO25021.1"/>
    <property type="molecule type" value="Genomic_DNA"/>
</dbReference>
<dbReference type="SUPFAM" id="SSF51569">
    <property type="entry name" value="Aldolase"/>
    <property type="match status" value="1"/>
</dbReference>
<protein>
    <submittedName>
        <fullName evidence="2">Uncharacterized protein</fullName>
    </submittedName>
</protein>